<feature type="transmembrane region" description="Helical" evidence="8">
    <location>
        <begin position="120"/>
        <end position="142"/>
    </location>
</feature>
<feature type="transmembrane region" description="Helical" evidence="8">
    <location>
        <begin position="355"/>
        <end position="376"/>
    </location>
</feature>
<dbReference type="PROSITE" id="PS50850">
    <property type="entry name" value="MFS"/>
    <property type="match status" value="1"/>
</dbReference>
<dbReference type="InterPro" id="IPR036259">
    <property type="entry name" value="MFS_trans_sf"/>
</dbReference>
<feature type="transmembrane region" description="Helical" evidence="8">
    <location>
        <begin position="154"/>
        <end position="175"/>
    </location>
</feature>
<feature type="transmembrane region" description="Helical" evidence="8">
    <location>
        <begin position="296"/>
        <end position="317"/>
    </location>
</feature>
<feature type="transmembrane region" description="Helical" evidence="8">
    <location>
        <begin position="181"/>
        <end position="203"/>
    </location>
</feature>
<dbReference type="SUPFAM" id="SSF103473">
    <property type="entry name" value="MFS general substrate transporter"/>
    <property type="match status" value="1"/>
</dbReference>
<dbReference type="InterPro" id="IPR011701">
    <property type="entry name" value="MFS"/>
</dbReference>
<dbReference type="PROSITE" id="PS00216">
    <property type="entry name" value="SUGAR_TRANSPORT_1"/>
    <property type="match status" value="1"/>
</dbReference>
<feature type="transmembrane region" description="Helical" evidence="8">
    <location>
        <begin position="233"/>
        <end position="253"/>
    </location>
</feature>
<dbReference type="InterPro" id="IPR020846">
    <property type="entry name" value="MFS_dom"/>
</dbReference>
<dbReference type="RefSeq" id="WP_071166530.1">
    <property type="nucleotide sequence ID" value="NZ_CP017781.1"/>
</dbReference>
<dbReference type="GO" id="GO:0005886">
    <property type="term" value="C:plasma membrane"/>
    <property type="evidence" value="ECO:0007669"/>
    <property type="project" value="UniProtKB-SubCell"/>
</dbReference>
<dbReference type="PANTHER" id="PTHR43271:SF1">
    <property type="entry name" value="INNER MEMBRANE TRANSPORT PROTEIN YNFM"/>
    <property type="match status" value="1"/>
</dbReference>
<evidence type="ECO:0000256" key="2">
    <source>
        <dbReference type="ARBA" id="ARBA00008335"/>
    </source>
</evidence>
<keyword evidence="3" id="KW-0813">Transport</keyword>
<dbReference type="GO" id="GO:0022857">
    <property type="term" value="F:transmembrane transporter activity"/>
    <property type="evidence" value="ECO:0007669"/>
    <property type="project" value="InterPro"/>
</dbReference>
<keyword evidence="5 8" id="KW-0812">Transmembrane</keyword>
<dbReference type="PANTHER" id="PTHR43271">
    <property type="entry name" value="BLL2771 PROTEIN"/>
    <property type="match status" value="1"/>
</dbReference>
<evidence type="ECO:0000256" key="5">
    <source>
        <dbReference type="ARBA" id="ARBA00022692"/>
    </source>
</evidence>
<feature type="domain" description="Major facilitator superfamily (MFS) profile" evidence="9">
    <location>
        <begin position="25"/>
        <end position="405"/>
    </location>
</feature>
<name>A0A1D9MDM4_9RHOB</name>
<dbReference type="AlphaFoldDB" id="A0A1D9MDM4"/>
<feature type="transmembrane region" description="Helical" evidence="8">
    <location>
        <begin position="382"/>
        <end position="402"/>
    </location>
</feature>
<feature type="transmembrane region" description="Helical" evidence="8">
    <location>
        <begin position="265"/>
        <end position="284"/>
    </location>
</feature>
<evidence type="ECO:0000256" key="7">
    <source>
        <dbReference type="ARBA" id="ARBA00023136"/>
    </source>
</evidence>
<proteinExistence type="inferred from homology"/>
<evidence type="ECO:0000256" key="4">
    <source>
        <dbReference type="ARBA" id="ARBA00022475"/>
    </source>
</evidence>
<dbReference type="InterPro" id="IPR005829">
    <property type="entry name" value="Sugar_transporter_CS"/>
</dbReference>
<keyword evidence="6 8" id="KW-1133">Transmembrane helix</keyword>
<accession>A0A1D9MDM4</accession>
<dbReference type="EMBL" id="CP017781">
    <property type="protein sequence ID" value="AOZ69974.1"/>
    <property type="molecule type" value="Genomic_DNA"/>
</dbReference>
<evidence type="ECO:0000256" key="8">
    <source>
        <dbReference type="SAM" id="Phobius"/>
    </source>
</evidence>
<keyword evidence="11" id="KW-1185">Reference proteome</keyword>
<feature type="transmembrane region" description="Helical" evidence="8">
    <location>
        <begin position="63"/>
        <end position="82"/>
    </location>
</feature>
<comment type="similarity">
    <text evidence="2">Belongs to the major facilitator superfamily.</text>
</comment>
<evidence type="ECO:0000256" key="3">
    <source>
        <dbReference type="ARBA" id="ARBA00022448"/>
    </source>
</evidence>
<dbReference type="Proteomes" id="UP000176562">
    <property type="component" value="Chromosome"/>
</dbReference>
<sequence length="405" mass="41036">MTLAPAQPLAQPLAPAARIAADTPAWRHAGFALFLAGFSSFALIYCVQPLLPTFAAHFGRTPATASLALSLTTGALAVAIVATGAHAENLPRKAVMLASMLAAAVLNLAAAAAPDWQSLLIARALEGLALGGVPAVAMAWLAEEIEPRDLGRAMGLYIAGTAFGAMMGRVGMGVLTEFADWRVAMAGLGALCLAAAIGFAWLLPAARPRAAAPRTSHLALWARHLANPALRRAYATGFCLTSVFVTVFNYATFRLAAAPYSLGQTALSLIFLAFGFGIVSATVAGRLADRLGRRPLLIAAFVTILAGLAATLAAALWAIFAGIGLITTGFFIGHAVASGSVGAEAEGAKGHASALYLLFYYAGSALTGSAGGWLWAAGGWPAVAALCAAAALGGIALAATGARRG</sequence>
<dbReference type="Pfam" id="PF07690">
    <property type="entry name" value="MFS_1"/>
    <property type="match status" value="1"/>
</dbReference>
<gene>
    <name evidence="10" type="ORF">LPB142_12100</name>
</gene>
<feature type="transmembrane region" description="Helical" evidence="8">
    <location>
        <begin position="323"/>
        <end position="343"/>
    </location>
</feature>
<organism evidence="10 11">
    <name type="scientific">Rhodobacter xanthinilyticus</name>
    <dbReference type="NCBI Taxonomy" id="1850250"/>
    <lineage>
        <taxon>Bacteria</taxon>
        <taxon>Pseudomonadati</taxon>
        <taxon>Pseudomonadota</taxon>
        <taxon>Alphaproteobacteria</taxon>
        <taxon>Rhodobacterales</taxon>
        <taxon>Rhodobacter group</taxon>
        <taxon>Rhodobacter</taxon>
    </lineage>
</organism>
<dbReference type="CDD" id="cd17324">
    <property type="entry name" value="MFS_NepI_like"/>
    <property type="match status" value="1"/>
</dbReference>
<evidence type="ECO:0000259" key="9">
    <source>
        <dbReference type="PROSITE" id="PS50850"/>
    </source>
</evidence>
<feature type="transmembrane region" description="Helical" evidence="8">
    <location>
        <begin position="31"/>
        <end position="51"/>
    </location>
</feature>
<evidence type="ECO:0000256" key="1">
    <source>
        <dbReference type="ARBA" id="ARBA00004651"/>
    </source>
</evidence>
<dbReference type="Gene3D" id="1.20.1250.20">
    <property type="entry name" value="MFS general substrate transporter like domains"/>
    <property type="match status" value="1"/>
</dbReference>
<keyword evidence="4" id="KW-1003">Cell membrane</keyword>
<reference evidence="10 11" key="1">
    <citation type="submission" date="2016-10" db="EMBL/GenBank/DDBJ databases">
        <title>Rhodobacter sp. LPB0142, isolated from sea water.</title>
        <authorList>
            <person name="Kim E."/>
            <person name="Yi H."/>
        </authorList>
    </citation>
    <scope>NUCLEOTIDE SEQUENCE [LARGE SCALE GENOMIC DNA]</scope>
    <source>
        <strain evidence="10 11">LPB0142</strain>
    </source>
</reference>
<evidence type="ECO:0000256" key="6">
    <source>
        <dbReference type="ARBA" id="ARBA00022989"/>
    </source>
</evidence>
<protein>
    <recommendedName>
        <fullName evidence="9">Major facilitator superfamily (MFS) profile domain-containing protein</fullName>
    </recommendedName>
</protein>
<dbReference type="KEGG" id="rhp:LPB142_12100"/>
<comment type="subcellular location">
    <subcellularLocation>
        <location evidence="1">Cell membrane</location>
        <topology evidence="1">Multi-pass membrane protein</topology>
    </subcellularLocation>
</comment>
<feature type="transmembrane region" description="Helical" evidence="8">
    <location>
        <begin position="94"/>
        <end position="114"/>
    </location>
</feature>
<keyword evidence="7 8" id="KW-0472">Membrane</keyword>
<evidence type="ECO:0000313" key="10">
    <source>
        <dbReference type="EMBL" id="AOZ69974.1"/>
    </source>
</evidence>
<evidence type="ECO:0000313" key="11">
    <source>
        <dbReference type="Proteomes" id="UP000176562"/>
    </source>
</evidence>